<accession>A0AAD7Z4K6</accession>
<keyword evidence="2" id="KW-1185">Reference proteome</keyword>
<reference evidence="1" key="2">
    <citation type="submission" date="2023-05" db="EMBL/GenBank/DDBJ databases">
        <authorList>
            <person name="Fouks B."/>
        </authorList>
    </citation>
    <scope>NUCLEOTIDE SEQUENCE</scope>
    <source>
        <strain evidence="1">Stay&amp;Tobe</strain>
        <tissue evidence="1">Testes</tissue>
    </source>
</reference>
<dbReference type="Proteomes" id="UP001233999">
    <property type="component" value="Unassembled WGS sequence"/>
</dbReference>
<dbReference type="EMBL" id="JASPKZ010010676">
    <property type="protein sequence ID" value="KAJ9573828.1"/>
    <property type="molecule type" value="Genomic_DNA"/>
</dbReference>
<reference evidence="1" key="1">
    <citation type="journal article" date="2023" name="IScience">
        <title>Live-bearing cockroach genome reveals convergent evolutionary mechanisms linked to viviparity in insects and beyond.</title>
        <authorList>
            <person name="Fouks B."/>
            <person name="Harrison M.C."/>
            <person name="Mikhailova A.A."/>
            <person name="Marchal E."/>
            <person name="English S."/>
            <person name="Carruthers M."/>
            <person name="Jennings E.C."/>
            <person name="Chiamaka E.L."/>
            <person name="Frigard R.A."/>
            <person name="Pippel M."/>
            <person name="Attardo G.M."/>
            <person name="Benoit J.B."/>
            <person name="Bornberg-Bauer E."/>
            <person name="Tobe S.S."/>
        </authorList>
    </citation>
    <scope>NUCLEOTIDE SEQUENCE</scope>
    <source>
        <strain evidence="1">Stay&amp;Tobe</strain>
    </source>
</reference>
<name>A0AAD7Z4K6_DIPPU</name>
<dbReference type="AlphaFoldDB" id="A0AAD7Z4K6"/>
<sequence>NMIPLSDNKINRRIKDIANCVENEILERPFFFYFSSIILVRSIQKHLFRCEIYDRVLCWCFVRKCEAFVSVYCLTLKLGGYLEVELFPHFNAFHKANNHTECFNTFRDFLVENYPSFDLQKISSRFETLLNHR</sequence>
<evidence type="ECO:0000313" key="2">
    <source>
        <dbReference type="Proteomes" id="UP001233999"/>
    </source>
</evidence>
<feature type="non-terminal residue" evidence="1">
    <location>
        <position position="133"/>
    </location>
</feature>
<organism evidence="1 2">
    <name type="scientific">Diploptera punctata</name>
    <name type="common">Pacific beetle cockroach</name>
    <dbReference type="NCBI Taxonomy" id="6984"/>
    <lineage>
        <taxon>Eukaryota</taxon>
        <taxon>Metazoa</taxon>
        <taxon>Ecdysozoa</taxon>
        <taxon>Arthropoda</taxon>
        <taxon>Hexapoda</taxon>
        <taxon>Insecta</taxon>
        <taxon>Pterygota</taxon>
        <taxon>Neoptera</taxon>
        <taxon>Polyneoptera</taxon>
        <taxon>Dictyoptera</taxon>
        <taxon>Blattodea</taxon>
        <taxon>Blaberoidea</taxon>
        <taxon>Blaberidae</taxon>
        <taxon>Diplopterinae</taxon>
        <taxon>Diploptera</taxon>
    </lineage>
</organism>
<evidence type="ECO:0000313" key="1">
    <source>
        <dbReference type="EMBL" id="KAJ9573828.1"/>
    </source>
</evidence>
<feature type="non-terminal residue" evidence="1">
    <location>
        <position position="1"/>
    </location>
</feature>
<proteinExistence type="predicted"/>
<gene>
    <name evidence="1" type="ORF">L9F63_008792</name>
</gene>
<comment type="caution">
    <text evidence="1">The sequence shown here is derived from an EMBL/GenBank/DDBJ whole genome shotgun (WGS) entry which is preliminary data.</text>
</comment>
<protein>
    <submittedName>
        <fullName evidence="1">Uncharacterized protein</fullName>
    </submittedName>
</protein>